<keyword evidence="1" id="KW-0472">Membrane</keyword>
<keyword evidence="3" id="KW-1185">Reference proteome</keyword>
<sequence>MENFGAFPDDYSFDNTVAFQSAFNAAAKKGGGEVIAAGNLLTRLIATDLFIMVFYFNFLFFVFLSYAPEGKTINKKVSRSCSG</sequence>
<name>A0ABY5CVM3_9GAMM</name>
<dbReference type="EMBL" id="CP074347">
    <property type="protein sequence ID" value="USV02037.1"/>
    <property type="molecule type" value="Genomic_DNA"/>
</dbReference>
<accession>A0ABY5CVM3</accession>
<keyword evidence="1" id="KW-0812">Transmembrane</keyword>
<evidence type="ECO:0000313" key="2">
    <source>
        <dbReference type="EMBL" id="USV02037.1"/>
    </source>
</evidence>
<protein>
    <submittedName>
        <fullName evidence="2">Uncharacterized protein</fullName>
    </submittedName>
</protein>
<dbReference type="InterPro" id="IPR011050">
    <property type="entry name" value="Pectin_lyase_fold/virulence"/>
</dbReference>
<feature type="transmembrane region" description="Helical" evidence="1">
    <location>
        <begin position="49"/>
        <end position="67"/>
    </location>
</feature>
<dbReference type="RefSeq" id="WP_234589714.1">
    <property type="nucleotide sequence ID" value="NZ_CAMIPG010000005.1"/>
</dbReference>
<dbReference type="SUPFAM" id="SSF51126">
    <property type="entry name" value="Pectin lyase-like"/>
    <property type="match status" value="1"/>
</dbReference>
<gene>
    <name evidence="2" type="ORF">KFQ06_05810</name>
</gene>
<organism evidence="2 3">
    <name type="scientific">Serratia entomophila</name>
    <dbReference type="NCBI Taxonomy" id="42906"/>
    <lineage>
        <taxon>Bacteria</taxon>
        <taxon>Pseudomonadati</taxon>
        <taxon>Pseudomonadota</taxon>
        <taxon>Gammaproteobacteria</taxon>
        <taxon>Enterobacterales</taxon>
        <taxon>Yersiniaceae</taxon>
        <taxon>Serratia</taxon>
    </lineage>
</organism>
<proteinExistence type="predicted"/>
<evidence type="ECO:0000256" key="1">
    <source>
        <dbReference type="SAM" id="Phobius"/>
    </source>
</evidence>
<dbReference type="GeneID" id="75021486"/>
<keyword evidence="1" id="KW-1133">Transmembrane helix</keyword>
<dbReference type="Proteomes" id="UP001056873">
    <property type="component" value="Chromosome"/>
</dbReference>
<reference evidence="2" key="1">
    <citation type="journal article" date="2022" name="BMC Genomics">
        <title>Genome sequence of the entomopathogenic Serratia entomophila isolate 626 and characterisation of the species specific itaconate degradation pathway.</title>
        <authorList>
            <person name="Vaughan A.L."/>
            <person name="Altermann E."/>
            <person name="Glare T.R."/>
            <person name="Hurst M.R.H."/>
        </authorList>
    </citation>
    <scope>NUCLEOTIDE SEQUENCE</scope>
    <source>
        <strain evidence="2">626</strain>
    </source>
</reference>
<evidence type="ECO:0000313" key="3">
    <source>
        <dbReference type="Proteomes" id="UP001056873"/>
    </source>
</evidence>